<dbReference type="Gene3D" id="3.40.50.1910">
    <property type="match status" value="1"/>
</dbReference>
<dbReference type="GO" id="GO:0016192">
    <property type="term" value="P:vesicle-mediated transport"/>
    <property type="evidence" value="ECO:0007669"/>
    <property type="project" value="InterPro"/>
</dbReference>
<sequence length="620" mass="68941">MALNLRQKQTECIIRMLNLNQAVSNAAGTANEEVYKILIYDKFCQDILSPLIHVKDLRKHGVTLYFLLDKERNPVHDVPAVYFLQPTPPNVQRVISDASRGLYDSFHLNFSSSIPRPLLEDLATGTIYSDSIQRISKVHDQYLEFVTLEDDLFSLANKNCYVQLNDPSAGDREIEDIIERIVGGLFCVLATLAVVPIIRCPRGGPAEMVASLLDQRLRDHLLAKNNLFTEGGNFTSSFQRPILCIFDRNFELSVAIQHDFRYKPLVHDVLGLRLNRLNVKGEKGGMKSYELDHSDPFWTANGSLEFPEVAVEIETQLNKYKKDVEEVNRRTGGGEAEFDGTDLIGNTKHLMNAVNSLPELTERKQVIDKHTNIATALLGEIKERSLDSYAKKESDMMVRGGIDRNELLGVLKGKGTKMDKLRFAIMYLISTESIPSSEIEVVEAALRESEADTSAFQYVKKIKALNVSLASASSASRNNIVDWAEKLYGQSISAVTAGVKNLLSNDHQLALTRTVDALMEGKPNPEIDSYLVFDPRAPKSNSGLGSSHLKGPFKEAIVFMVGGGNYVEYGSLRELVHRQQPTKHVIYGTTEILSGGEFVEQLALLGKKMGLGSSQTIAPH</sequence>
<comment type="caution">
    <text evidence="2">The sequence shown here is derived from an EMBL/GenBank/DDBJ whole genome shotgun (WGS) entry which is preliminary data.</text>
</comment>
<dbReference type="InterPro" id="IPR036045">
    <property type="entry name" value="Sec1-like_sf"/>
</dbReference>
<gene>
    <name evidence="2" type="ORF">CDL12_01545</name>
</gene>
<keyword evidence="3" id="KW-1185">Reference proteome</keyword>
<evidence type="ECO:0000313" key="2">
    <source>
        <dbReference type="EMBL" id="PIN25751.1"/>
    </source>
</evidence>
<dbReference type="AlphaFoldDB" id="A0A2G9I7N1"/>
<proteinExistence type="inferred from homology"/>
<dbReference type="SUPFAM" id="SSF56815">
    <property type="entry name" value="Sec1/munc18-like (SM) proteins"/>
    <property type="match status" value="1"/>
</dbReference>
<dbReference type="Gene3D" id="1.25.40.60">
    <property type="match status" value="1"/>
</dbReference>
<dbReference type="InterPro" id="IPR043127">
    <property type="entry name" value="Sec-1-like_dom3a"/>
</dbReference>
<dbReference type="InterPro" id="IPR027482">
    <property type="entry name" value="Sec1-like_dom2"/>
</dbReference>
<dbReference type="Gene3D" id="3.90.830.10">
    <property type="entry name" value="Syntaxin Binding Protein 1, Chain A, domain 2"/>
    <property type="match status" value="1"/>
</dbReference>
<protein>
    <submittedName>
        <fullName evidence="2">Vesicle trafficking protein Sly1 (Sec1 family)</fullName>
    </submittedName>
</protein>
<dbReference type="Pfam" id="PF00995">
    <property type="entry name" value="Sec1"/>
    <property type="match status" value="1"/>
</dbReference>
<reference evidence="3" key="1">
    <citation type="journal article" date="2018" name="Gigascience">
        <title>Genome assembly of the Pink Ipe (Handroanthus impetiginosus, Bignoniaceae), a highly valued, ecologically keystone Neotropical timber forest tree.</title>
        <authorList>
            <person name="Silva-Junior O.B."/>
            <person name="Grattapaglia D."/>
            <person name="Novaes E."/>
            <person name="Collevatti R.G."/>
        </authorList>
    </citation>
    <scope>NUCLEOTIDE SEQUENCE [LARGE SCALE GENOMIC DNA]</scope>
    <source>
        <strain evidence="3">cv. UFG-1</strain>
    </source>
</reference>
<dbReference type="OrthoDB" id="10251230at2759"/>
<dbReference type="Gene3D" id="3.40.50.2060">
    <property type="match status" value="1"/>
</dbReference>
<dbReference type="InterPro" id="IPR001619">
    <property type="entry name" value="Sec1-like"/>
</dbReference>
<accession>A0A2G9I7N1</accession>
<organism evidence="2 3">
    <name type="scientific">Handroanthus impetiginosus</name>
    <dbReference type="NCBI Taxonomy" id="429701"/>
    <lineage>
        <taxon>Eukaryota</taxon>
        <taxon>Viridiplantae</taxon>
        <taxon>Streptophyta</taxon>
        <taxon>Embryophyta</taxon>
        <taxon>Tracheophyta</taxon>
        <taxon>Spermatophyta</taxon>
        <taxon>Magnoliopsida</taxon>
        <taxon>eudicotyledons</taxon>
        <taxon>Gunneridae</taxon>
        <taxon>Pentapetalae</taxon>
        <taxon>asterids</taxon>
        <taxon>lamiids</taxon>
        <taxon>Lamiales</taxon>
        <taxon>Bignoniaceae</taxon>
        <taxon>Crescentiina</taxon>
        <taxon>Tabebuia alliance</taxon>
        <taxon>Handroanthus</taxon>
    </lineage>
</organism>
<comment type="similarity">
    <text evidence="1">Belongs to the STXBP/unc-18/SEC1 family.</text>
</comment>
<dbReference type="STRING" id="429701.A0A2G9I7N1"/>
<evidence type="ECO:0000256" key="1">
    <source>
        <dbReference type="ARBA" id="ARBA00009884"/>
    </source>
</evidence>
<dbReference type="InterPro" id="IPR043154">
    <property type="entry name" value="Sec-1-like_dom1"/>
</dbReference>
<evidence type="ECO:0000313" key="3">
    <source>
        <dbReference type="Proteomes" id="UP000231279"/>
    </source>
</evidence>
<dbReference type="PANTHER" id="PTHR11679">
    <property type="entry name" value="VESICLE PROTEIN SORTING-ASSOCIATED"/>
    <property type="match status" value="1"/>
</dbReference>
<dbReference type="Proteomes" id="UP000231279">
    <property type="component" value="Unassembled WGS sequence"/>
</dbReference>
<name>A0A2G9I7N1_9LAMI</name>
<dbReference type="EMBL" id="NKXS01000186">
    <property type="protein sequence ID" value="PIN25751.1"/>
    <property type="molecule type" value="Genomic_DNA"/>
</dbReference>
<dbReference type="PIRSF" id="PIRSF005715">
    <property type="entry name" value="VPS45_Sec1"/>
    <property type="match status" value="1"/>
</dbReference>